<dbReference type="OrthoDB" id="2434756at2759"/>
<dbReference type="PANTHER" id="PTHR13338:SF4">
    <property type="entry name" value="NADH DEHYDROGENASE [UBIQUINONE] 1 ALPHA SUBCOMPLEX ASSEMBLY FACTOR 4"/>
    <property type="match status" value="1"/>
</dbReference>
<sequence length="216" mass="24407">MPLQITSRVRYVLQTTRRRWDRPSPPRRLGLLRGSSTSGEGARLAGMMGAQVTRRLGKVNLEARAHREIGKAKPVPAPRHPTKGGERLSAEFQEEVKKKDDHLLTLLKDVYVESRDPLKHVDKGRDLPAKQKEYRPTKIGHLDGLDVHTIPKGTVSIVEALTLLNNHQQSPKLWTEQKISEEYSLELKDVTALITYFSPFSVVVNPPKDKESLRSV</sequence>
<proteinExistence type="inferred from homology"/>
<dbReference type="Proteomes" id="UP001142489">
    <property type="component" value="Unassembled WGS sequence"/>
</dbReference>
<comment type="caution">
    <text evidence="4">The sequence shown here is derived from an EMBL/GenBank/DDBJ whole genome shotgun (WGS) entry which is preliminary data.</text>
</comment>
<comment type="similarity">
    <text evidence="1">Belongs to the NDUFAF4 family.</text>
</comment>
<organism evidence="4 5">
    <name type="scientific">Phrynocephalus forsythii</name>
    <dbReference type="NCBI Taxonomy" id="171643"/>
    <lineage>
        <taxon>Eukaryota</taxon>
        <taxon>Metazoa</taxon>
        <taxon>Chordata</taxon>
        <taxon>Craniata</taxon>
        <taxon>Vertebrata</taxon>
        <taxon>Euteleostomi</taxon>
        <taxon>Lepidosauria</taxon>
        <taxon>Squamata</taxon>
        <taxon>Bifurcata</taxon>
        <taxon>Unidentata</taxon>
        <taxon>Episquamata</taxon>
        <taxon>Toxicofera</taxon>
        <taxon>Iguania</taxon>
        <taxon>Acrodonta</taxon>
        <taxon>Agamidae</taxon>
        <taxon>Agaminae</taxon>
        <taxon>Phrynocephalus</taxon>
    </lineage>
</organism>
<dbReference type="PANTHER" id="PTHR13338">
    <property type="entry name" value="UPF0240 PROTEIN"/>
    <property type="match status" value="1"/>
</dbReference>
<protein>
    <recommendedName>
        <fullName evidence="3">NADH dehydrogenase [ubiquinone] 1 alpha subcomplex assembly factor 4</fullName>
    </recommendedName>
</protein>
<keyword evidence="5" id="KW-1185">Reference proteome</keyword>
<name>A0A9Q1B769_9SAUR</name>
<dbReference type="GO" id="GO:0032981">
    <property type="term" value="P:mitochondrial respiratory chain complex I assembly"/>
    <property type="evidence" value="ECO:0007669"/>
    <property type="project" value="InterPro"/>
</dbReference>
<dbReference type="EMBL" id="JAPFRF010000002">
    <property type="protein sequence ID" value="KAJ7341769.1"/>
    <property type="molecule type" value="Genomic_DNA"/>
</dbReference>
<evidence type="ECO:0000256" key="3">
    <source>
        <dbReference type="ARBA" id="ARBA00021777"/>
    </source>
</evidence>
<dbReference type="InterPro" id="IPR009622">
    <property type="entry name" value="NDUFAF4"/>
</dbReference>
<dbReference type="Pfam" id="PF06784">
    <property type="entry name" value="UPF0240"/>
    <property type="match status" value="1"/>
</dbReference>
<dbReference type="AlphaFoldDB" id="A0A9Q1B769"/>
<evidence type="ECO:0000256" key="2">
    <source>
        <dbReference type="ARBA" id="ARBA00011265"/>
    </source>
</evidence>
<evidence type="ECO:0000313" key="5">
    <source>
        <dbReference type="Proteomes" id="UP001142489"/>
    </source>
</evidence>
<accession>A0A9Q1B769</accession>
<dbReference type="GO" id="GO:0005739">
    <property type="term" value="C:mitochondrion"/>
    <property type="evidence" value="ECO:0007669"/>
    <property type="project" value="TreeGrafter"/>
</dbReference>
<reference evidence="4" key="1">
    <citation type="journal article" date="2023" name="DNA Res.">
        <title>Chromosome-level genome assembly of Phrynocephalus forsythii using third-generation DNA sequencing and Hi-C analysis.</title>
        <authorList>
            <person name="Qi Y."/>
            <person name="Zhao W."/>
            <person name="Zhao Y."/>
            <person name="Niu C."/>
            <person name="Cao S."/>
            <person name="Zhang Y."/>
        </authorList>
    </citation>
    <scope>NUCLEOTIDE SEQUENCE</scope>
    <source>
        <tissue evidence="4">Muscle</tissue>
    </source>
</reference>
<evidence type="ECO:0000256" key="1">
    <source>
        <dbReference type="ARBA" id="ARBA00010698"/>
    </source>
</evidence>
<comment type="subunit">
    <text evidence="2">Binds calmodulin. Interacts with NDUFAF3.</text>
</comment>
<evidence type="ECO:0000313" key="4">
    <source>
        <dbReference type="EMBL" id="KAJ7341769.1"/>
    </source>
</evidence>
<gene>
    <name evidence="4" type="ORF">JRQ81_006811</name>
</gene>